<accession>A0A6J7G2V0</accession>
<dbReference type="Gene3D" id="1.10.10.10">
    <property type="entry name" value="Winged helix-like DNA-binding domain superfamily/Winged helix DNA-binding domain"/>
    <property type="match status" value="1"/>
</dbReference>
<dbReference type="GO" id="GO:0006352">
    <property type="term" value="P:DNA-templated transcription initiation"/>
    <property type="evidence" value="ECO:0007669"/>
    <property type="project" value="InterPro"/>
</dbReference>
<organism evidence="7">
    <name type="scientific">freshwater metagenome</name>
    <dbReference type="NCBI Taxonomy" id="449393"/>
    <lineage>
        <taxon>unclassified sequences</taxon>
        <taxon>metagenomes</taxon>
        <taxon>ecological metagenomes</taxon>
    </lineage>
</organism>
<dbReference type="Pfam" id="PF04542">
    <property type="entry name" value="Sigma70_r2"/>
    <property type="match status" value="1"/>
</dbReference>
<name>A0A6J7G2V0_9ZZZZ</name>
<evidence type="ECO:0000256" key="4">
    <source>
        <dbReference type="ARBA" id="ARBA00023125"/>
    </source>
</evidence>
<dbReference type="InterPro" id="IPR039425">
    <property type="entry name" value="RNA_pol_sigma-70-like"/>
</dbReference>
<evidence type="ECO:0000256" key="3">
    <source>
        <dbReference type="ARBA" id="ARBA00023082"/>
    </source>
</evidence>
<keyword evidence="3" id="KW-0731">Sigma factor</keyword>
<reference evidence="7" key="1">
    <citation type="submission" date="2020-05" db="EMBL/GenBank/DDBJ databases">
        <authorList>
            <person name="Chiriac C."/>
            <person name="Salcher M."/>
            <person name="Ghai R."/>
            <person name="Kavagutti S V."/>
        </authorList>
    </citation>
    <scope>NUCLEOTIDE SEQUENCE</scope>
</reference>
<dbReference type="GO" id="GO:0003677">
    <property type="term" value="F:DNA binding"/>
    <property type="evidence" value="ECO:0007669"/>
    <property type="project" value="UniProtKB-KW"/>
</dbReference>
<comment type="similarity">
    <text evidence="1">Belongs to the sigma-70 factor family. ECF subfamily.</text>
</comment>
<evidence type="ECO:0000256" key="1">
    <source>
        <dbReference type="ARBA" id="ARBA00010641"/>
    </source>
</evidence>
<dbReference type="GO" id="GO:0016987">
    <property type="term" value="F:sigma factor activity"/>
    <property type="evidence" value="ECO:0007669"/>
    <property type="project" value="UniProtKB-KW"/>
</dbReference>
<dbReference type="NCBIfam" id="TIGR02937">
    <property type="entry name" value="sigma70-ECF"/>
    <property type="match status" value="1"/>
</dbReference>
<feature type="domain" description="RNA polymerase sigma-70 region 2" evidence="6">
    <location>
        <begin position="41"/>
        <end position="104"/>
    </location>
</feature>
<dbReference type="InterPro" id="IPR036388">
    <property type="entry name" value="WH-like_DNA-bd_sf"/>
</dbReference>
<evidence type="ECO:0000256" key="2">
    <source>
        <dbReference type="ARBA" id="ARBA00023015"/>
    </source>
</evidence>
<dbReference type="InterPro" id="IPR014284">
    <property type="entry name" value="RNA_pol_sigma-70_dom"/>
</dbReference>
<dbReference type="PANTHER" id="PTHR43133">
    <property type="entry name" value="RNA POLYMERASE ECF-TYPE SIGMA FACTO"/>
    <property type="match status" value="1"/>
</dbReference>
<dbReference type="PANTHER" id="PTHR43133:SF8">
    <property type="entry name" value="RNA POLYMERASE SIGMA FACTOR HI_1459-RELATED"/>
    <property type="match status" value="1"/>
</dbReference>
<evidence type="ECO:0000313" key="7">
    <source>
        <dbReference type="EMBL" id="CAB4898323.1"/>
    </source>
</evidence>
<dbReference type="InterPro" id="IPR007627">
    <property type="entry name" value="RNA_pol_sigma70_r2"/>
</dbReference>
<dbReference type="SUPFAM" id="SSF88946">
    <property type="entry name" value="Sigma2 domain of RNA polymerase sigma factors"/>
    <property type="match status" value="1"/>
</dbReference>
<dbReference type="AlphaFoldDB" id="A0A6J7G2V0"/>
<gene>
    <name evidence="7" type="ORF">UFOPK3609_00140</name>
</gene>
<dbReference type="InterPro" id="IPR013324">
    <property type="entry name" value="RNA_pol_sigma_r3/r4-like"/>
</dbReference>
<dbReference type="Gene3D" id="1.10.1740.10">
    <property type="match status" value="1"/>
</dbReference>
<sequence>MMHPMTAPRAVRPPAGDDVWDRAAELFTAWYDGRPTAMDELVRTLTPVLWQVARGCRLPAEDAADVVQHAWLALVGHAGSIQDPRSVGAWLVTPVRRESIRRTTAGGRTVGAEDAVLDRWADPAPPAEDVALAGVETRRLWQAVRTLSARCQELLRVVAFDRRPDYALLSARLGMPVGSIGPTRGRCLAKLRTALGEVPA</sequence>
<dbReference type="EMBL" id="CAFBMQ010000005">
    <property type="protein sequence ID" value="CAB4898323.1"/>
    <property type="molecule type" value="Genomic_DNA"/>
</dbReference>
<evidence type="ECO:0000256" key="5">
    <source>
        <dbReference type="ARBA" id="ARBA00023163"/>
    </source>
</evidence>
<dbReference type="InterPro" id="IPR013325">
    <property type="entry name" value="RNA_pol_sigma_r2"/>
</dbReference>
<protein>
    <submittedName>
        <fullName evidence="7">Unannotated protein</fullName>
    </submittedName>
</protein>
<keyword evidence="5" id="KW-0804">Transcription</keyword>
<evidence type="ECO:0000259" key="6">
    <source>
        <dbReference type="Pfam" id="PF04542"/>
    </source>
</evidence>
<keyword evidence="2" id="KW-0805">Transcription regulation</keyword>
<keyword evidence="4" id="KW-0238">DNA-binding</keyword>
<dbReference type="SUPFAM" id="SSF88659">
    <property type="entry name" value="Sigma3 and sigma4 domains of RNA polymerase sigma factors"/>
    <property type="match status" value="1"/>
</dbReference>
<proteinExistence type="inferred from homology"/>